<dbReference type="Proteomes" id="UP000297998">
    <property type="component" value="Unassembled WGS sequence"/>
</dbReference>
<evidence type="ECO:0000256" key="3">
    <source>
        <dbReference type="ARBA" id="ARBA00022982"/>
    </source>
</evidence>
<evidence type="ECO:0000259" key="7">
    <source>
        <dbReference type="PROSITE" id="PS51352"/>
    </source>
</evidence>
<dbReference type="InterPro" id="IPR036249">
    <property type="entry name" value="Thioredoxin-like_sf"/>
</dbReference>
<comment type="similarity">
    <text evidence="1">Belongs to the thioredoxin family.</text>
</comment>
<dbReference type="InterPro" id="IPR013766">
    <property type="entry name" value="Thioredoxin_domain"/>
</dbReference>
<comment type="caution">
    <text evidence="8">The sequence shown here is derived from an EMBL/GenBank/DDBJ whole genome shotgun (WGS) entry which is preliminary data.</text>
</comment>
<dbReference type="OrthoDB" id="9790390at2"/>
<dbReference type="GO" id="GO:0005737">
    <property type="term" value="C:cytoplasm"/>
    <property type="evidence" value="ECO:0007669"/>
    <property type="project" value="TreeGrafter"/>
</dbReference>
<keyword evidence="9" id="KW-1185">Reference proteome</keyword>
<keyword evidence="3" id="KW-0249">Electron transport</keyword>
<protein>
    <submittedName>
        <fullName evidence="8">Thioredoxin</fullName>
    </submittedName>
</protein>
<dbReference type="PANTHER" id="PTHR45663">
    <property type="entry name" value="GEO12009P1"/>
    <property type="match status" value="1"/>
</dbReference>
<proteinExistence type="inferred from homology"/>
<dbReference type="PIRSF" id="PIRSF000077">
    <property type="entry name" value="Thioredoxin"/>
    <property type="match status" value="1"/>
</dbReference>
<dbReference type="CDD" id="cd02947">
    <property type="entry name" value="TRX_family"/>
    <property type="match status" value="1"/>
</dbReference>
<evidence type="ECO:0000313" key="9">
    <source>
        <dbReference type="Proteomes" id="UP000297998"/>
    </source>
</evidence>
<dbReference type="PANTHER" id="PTHR45663:SF11">
    <property type="entry name" value="GEO12009P1"/>
    <property type="match status" value="1"/>
</dbReference>
<dbReference type="RefSeq" id="WP_135835191.1">
    <property type="nucleotide sequence ID" value="NZ_SRPE01000004.1"/>
</dbReference>
<evidence type="ECO:0000313" key="8">
    <source>
        <dbReference type="EMBL" id="TGN28009.1"/>
    </source>
</evidence>
<name>A0A4Z1BSP3_9FLAO</name>
<keyword evidence="4 6" id="KW-1015">Disulfide bond</keyword>
<dbReference type="PROSITE" id="PS51352">
    <property type="entry name" value="THIOREDOXIN_2"/>
    <property type="match status" value="1"/>
</dbReference>
<keyword evidence="5 6" id="KW-0676">Redox-active center</keyword>
<gene>
    <name evidence="8" type="ORF">E4J94_07295</name>
</gene>
<evidence type="ECO:0000256" key="1">
    <source>
        <dbReference type="ARBA" id="ARBA00008987"/>
    </source>
</evidence>
<dbReference type="InterPro" id="IPR005746">
    <property type="entry name" value="Thioredoxin"/>
</dbReference>
<evidence type="ECO:0000256" key="2">
    <source>
        <dbReference type="ARBA" id="ARBA00022448"/>
    </source>
</evidence>
<dbReference type="Gene3D" id="3.40.30.10">
    <property type="entry name" value="Glutaredoxin"/>
    <property type="match status" value="1"/>
</dbReference>
<accession>A0A4Z1BSP3</accession>
<dbReference type="PRINTS" id="PR00421">
    <property type="entry name" value="THIOREDOXIN"/>
</dbReference>
<evidence type="ECO:0000256" key="5">
    <source>
        <dbReference type="ARBA" id="ARBA00023284"/>
    </source>
</evidence>
<dbReference type="GO" id="GO:0015035">
    <property type="term" value="F:protein-disulfide reductase activity"/>
    <property type="evidence" value="ECO:0007669"/>
    <property type="project" value="InterPro"/>
</dbReference>
<dbReference type="SUPFAM" id="SSF52833">
    <property type="entry name" value="Thioredoxin-like"/>
    <property type="match status" value="1"/>
</dbReference>
<dbReference type="AlphaFoldDB" id="A0A4Z1BSP3"/>
<reference evidence="8 9" key="1">
    <citation type="submission" date="2019-03" db="EMBL/GenBank/DDBJ databases">
        <title>Empedobacter tilapiae sp. nov., isolated from an intestine of Nile tilapia Oreochromis niloticus.</title>
        <authorList>
            <person name="Kim Y.-O."/>
            <person name="Yoon J.-H."/>
        </authorList>
    </citation>
    <scope>NUCLEOTIDE SEQUENCE [LARGE SCALE GENOMIC DNA]</scope>
    <source>
        <strain evidence="8 9">MRS2</strain>
    </source>
</reference>
<feature type="domain" description="Thioredoxin" evidence="7">
    <location>
        <begin position="1"/>
        <end position="99"/>
    </location>
</feature>
<organism evidence="8 9">
    <name type="scientific">Empedobacter tilapiae</name>
    <dbReference type="NCBI Taxonomy" id="2491114"/>
    <lineage>
        <taxon>Bacteria</taxon>
        <taxon>Pseudomonadati</taxon>
        <taxon>Bacteroidota</taxon>
        <taxon>Flavobacteriia</taxon>
        <taxon>Flavobacteriales</taxon>
        <taxon>Weeksellaceae</taxon>
        <taxon>Empedobacter</taxon>
    </lineage>
</organism>
<keyword evidence="2" id="KW-0813">Transport</keyword>
<dbReference type="EMBL" id="SRPE01000004">
    <property type="protein sequence ID" value="TGN28009.1"/>
    <property type="molecule type" value="Genomic_DNA"/>
</dbReference>
<evidence type="ECO:0000256" key="4">
    <source>
        <dbReference type="ARBA" id="ARBA00023157"/>
    </source>
</evidence>
<feature type="disulfide bond" description="Redox-active" evidence="6">
    <location>
        <begin position="24"/>
        <end position="27"/>
    </location>
</feature>
<sequence>MSNIETKNPETESLELLQFYAEWCQPCRMMMPVIASIQQKQYDWLTIKQIDVDAESIIANQFNIRSIPTFVAIKNNKEVWRKAGMINENELLEILRSLK</sequence>
<dbReference type="Pfam" id="PF00085">
    <property type="entry name" value="Thioredoxin"/>
    <property type="match status" value="1"/>
</dbReference>
<evidence type="ECO:0000256" key="6">
    <source>
        <dbReference type="PIRSR" id="PIRSR000077-4"/>
    </source>
</evidence>